<gene>
    <name evidence="7" type="ORF">I2H38_03320</name>
</gene>
<dbReference type="Pfam" id="PF00664">
    <property type="entry name" value="ABC_membrane"/>
    <property type="match status" value="1"/>
</dbReference>
<feature type="transmembrane region" description="Helical" evidence="5">
    <location>
        <begin position="209"/>
        <end position="231"/>
    </location>
</feature>
<comment type="caution">
    <text evidence="7">The sequence shown here is derived from an EMBL/GenBank/DDBJ whole genome shotgun (WGS) entry which is preliminary data.</text>
</comment>
<accession>A0A931BRG2</accession>
<keyword evidence="4 5" id="KW-0472">Membrane</keyword>
<name>A0A931BRG2_9HYPH</name>
<dbReference type="GO" id="GO:0140359">
    <property type="term" value="F:ABC-type transporter activity"/>
    <property type="evidence" value="ECO:0007669"/>
    <property type="project" value="InterPro"/>
</dbReference>
<evidence type="ECO:0000256" key="3">
    <source>
        <dbReference type="ARBA" id="ARBA00022989"/>
    </source>
</evidence>
<dbReference type="RefSeq" id="WP_196270362.1">
    <property type="nucleotide sequence ID" value="NZ_JADQDO010000001.1"/>
</dbReference>
<keyword evidence="8" id="KW-1185">Reference proteome</keyword>
<dbReference type="PROSITE" id="PS50929">
    <property type="entry name" value="ABC_TM1F"/>
    <property type="match status" value="1"/>
</dbReference>
<evidence type="ECO:0000313" key="7">
    <source>
        <dbReference type="EMBL" id="MBF9232405.1"/>
    </source>
</evidence>
<sequence>MLLSIVVFLVSTAPLELQRRIVNDAFTGGRFGPIALLSAAYLCLALTEGLLKLGLNIYRGWVSENAVRWLRATIFGIVSRGSPSRGAQAKGVEISIVLAEADPVGSFVGLSVSEPVLQGGILVSVMAYLVYLQPLMAVVTIAVLFPQIIVIPVIQNIINKRVRARIATLREVSGAMIESKGEERRQYQRIDDVFTLNFSVYKLKFSMNFIMNFLTQLGITTILALGGYFVVKGQTEIGTVVAFISGLAKVNDPWGDLVNWYRDLRVNQAKFDLVQRAVGTK</sequence>
<dbReference type="SUPFAM" id="SSF90123">
    <property type="entry name" value="ABC transporter transmembrane region"/>
    <property type="match status" value="1"/>
</dbReference>
<proteinExistence type="predicted"/>
<reference evidence="7" key="1">
    <citation type="submission" date="2020-11" db="EMBL/GenBank/DDBJ databases">
        <authorList>
            <person name="Kim M.K."/>
        </authorList>
    </citation>
    <scope>NUCLEOTIDE SEQUENCE</scope>
    <source>
        <strain evidence="7">BT350</strain>
    </source>
</reference>
<dbReference type="AlphaFoldDB" id="A0A931BRG2"/>
<evidence type="ECO:0000259" key="6">
    <source>
        <dbReference type="PROSITE" id="PS50929"/>
    </source>
</evidence>
<organism evidence="7 8">
    <name type="scientific">Microvirga alba</name>
    <dbReference type="NCBI Taxonomy" id="2791025"/>
    <lineage>
        <taxon>Bacteria</taxon>
        <taxon>Pseudomonadati</taxon>
        <taxon>Pseudomonadota</taxon>
        <taxon>Alphaproteobacteria</taxon>
        <taxon>Hyphomicrobiales</taxon>
        <taxon>Methylobacteriaceae</taxon>
        <taxon>Microvirga</taxon>
    </lineage>
</organism>
<comment type="subcellular location">
    <subcellularLocation>
        <location evidence="1">Cell membrane</location>
        <topology evidence="1">Multi-pass membrane protein</topology>
    </subcellularLocation>
</comment>
<protein>
    <submittedName>
        <fullName evidence="7">ABC transporter ATP-binding protein</fullName>
    </submittedName>
</protein>
<keyword evidence="2 5" id="KW-0812">Transmembrane</keyword>
<evidence type="ECO:0000313" key="8">
    <source>
        <dbReference type="Proteomes" id="UP000599312"/>
    </source>
</evidence>
<dbReference type="EMBL" id="JADQDO010000001">
    <property type="protein sequence ID" value="MBF9232405.1"/>
    <property type="molecule type" value="Genomic_DNA"/>
</dbReference>
<keyword evidence="7" id="KW-0547">Nucleotide-binding</keyword>
<evidence type="ECO:0000256" key="2">
    <source>
        <dbReference type="ARBA" id="ARBA00022692"/>
    </source>
</evidence>
<evidence type="ECO:0000256" key="1">
    <source>
        <dbReference type="ARBA" id="ARBA00004651"/>
    </source>
</evidence>
<feature type="transmembrane region" description="Helical" evidence="5">
    <location>
        <begin position="137"/>
        <end position="158"/>
    </location>
</feature>
<evidence type="ECO:0000256" key="5">
    <source>
        <dbReference type="SAM" id="Phobius"/>
    </source>
</evidence>
<dbReference type="InterPro" id="IPR036640">
    <property type="entry name" value="ABC1_TM_sf"/>
</dbReference>
<evidence type="ECO:0000256" key="4">
    <source>
        <dbReference type="ARBA" id="ARBA00023136"/>
    </source>
</evidence>
<dbReference type="Gene3D" id="1.20.1560.10">
    <property type="entry name" value="ABC transporter type 1, transmembrane domain"/>
    <property type="match status" value="1"/>
</dbReference>
<feature type="domain" description="ABC transmembrane type-1" evidence="6">
    <location>
        <begin position="1"/>
        <end position="264"/>
    </location>
</feature>
<dbReference type="Proteomes" id="UP000599312">
    <property type="component" value="Unassembled WGS sequence"/>
</dbReference>
<dbReference type="GO" id="GO:0005524">
    <property type="term" value="F:ATP binding"/>
    <property type="evidence" value="ECO:0007669"/>
    <property type="project" value="UniProtKB-KW"/>
</dbReference>
<keyword evidence="3 5" id="KW-1133">Transmembrane helix</keyword>
<dbReference type="InterPro" id="IPR011527">
    <property type="entry name" value="ABC1_TM_dom"/>
</dbReference>
<keyword evidence="7" id="KW-0067">ATP-binding</keyword>
<dbReference type="GO" id="GO:0005886">
    <property type="term" value="C:plasma membrane"/>
    <property type="evidence" value="ECO:0007669"/>
    <property type="project" value="UniProtKB-SubCell"/>
</dbReference>